<accession>A0ABP9TN64</accession>
<organism evidence="1 2">
    <name type="scientific">Paeniglutamicibacter antarcticus</name>
    <dbReference type="NCBI Taxonomy" id="494023"/>
    <lineage>
        <taxon>Bacteria</taxon>
        <taxon>Bacillati</taxon>
        <taxon>Actinomycetota</taxon>
        <taxon>Actinomycetes</taxon>
        <taxon>Micrococcales</taxon>
        <taxon>Micrococcaceae</taxon>
        <taxon>Paeniglutamicibacter</taxon>
    </lineage>
</organism>
<keyword evidence="2" id="KW-1185">Reference proteome</keyword>
<protein>
    <submittedName>
        <fullName evidence="1">Uncharacterized protein</fullName>
    </submittedName>
</protein>
<name>A0ABP9TN64_9MICC</name>
<dbReference type="Proteomes" id="UP001501257">
    <property type="component" value="Unassembled WGS sequence"/>
</dbReference>
<gene>
    <name evidence="1" type="ORF">GCM10025778_22060</name>
</gene>
<sequence length="129" mass="14416">MDTMNSLGLTWSRYMHTGSGVHPVREMTPDPAGPAAHAPVGHCHCGERCESLPFGLPALAGWRQGHRGKRLHRQRCRVAPPRRAARAMCKMIPRRKDNEVPHAGRRGPFPVVFGKGFRCIWRGSKVSEM</sequence>
<comment type="caution">
    <text evidence="1">The sequence shown here is derived from an EMBL/GenBank/DDBJ whole genome shotgun (WGS) entry which is preliminary data.</text>
</comment>
<reference evidence="2" key="1">
    <citation type="journal article" date="2019" name="Int. J. Syst. Evol. Microbiol.">
        <title>The Global Catalogue of Microorganisms (GCM) 10K type strain sequencing project: providing services to taxonomists for standard genome sequencing and annotation.</title>
        <authorList>
            <consortium name="The Broad Institute Genomics Platform"/>
            <consortium name="The Broad Institute Genome Sequencing Center for Infectious Disease"/>
            <person name="Wu L."/>
            <person name="Ma J."/>
        </authorList>
    </citation>
    <scope>NUCLEOTIDE SEQUENCE [LARGE SCALE GENOMIC DNA]</scope>
    <source>
        <strain evidence="2">JCM 18952</strain>
    </source>
</reference>
<dbReference type="EMBL" id="BAABLK010000033">
    <property type="protein sequence ID" value="GAA5227673.1"/>
    <property type="molecule type" value="Genomic_DNA"/>
</dbReference>
<evidence type="ECO:0000313" key="2">
    <source>
        <dbReference type="Proteomes" id="UP001501257"/>
    </source>
</evidence>
<evidence type="ECO:0000313" key="1">
    <source>
        <dbReference type="EMBL" id="GAA5227673.1"/>
    </source>
</evidence>
<proteinExistence type="predicted"/>